<feature type="transmembrane region" description="Helical" evidence="1">
    <location>
        <begin position="31"/>
        <end position="50"/>
    </location>
</feature>
<protein>
    <submittedName>
        <fullName evidence="2">Uncharacterized protein</fullName>
    </submittedName>
</protein>
<feature type="transmembrane region" description="Helical" evidence="1">
    <location>
        <begin position="57"/>
        <end position="76"/>
    </location>
</feature>
<name>A0ABD5ZBG0_9EURY</name>
<keyword evidence="1" id="KW-1133">Transmembrane helix</keyword>
<keyword evidence="1" id="KW-0812">Transmembrane</keyword>
<keyword evidence="3" id="KW-1185">Reference proteome</keyword>
<evidence type="ECO:0000313" key="3">
    <source>
        <dbReference type="Proteomes" id="UP001596481"/>
    </source>
</evidence>
<reference evidence="2 3" key="1">
    <citation type="journal article" date="2019" name="Int. J. Syst. Evol. Microbiol.">
        <title>The Global Catalogue of Microorganisms (GCM) 10K type strain sequencing project: providing services to taxonomists for standard genome sequencing and annotation.</title>
        <authorList>
            <consortium name="The Broad Institute Genomics Platform"/>
            <consortium name="The Broad Institute Genome Sequencing Center for Infectious Disease"/>
            <person name="Wu L."/>
            <person name="Ma J."/>
        </authorList>
    </citation>
    <scope>NUCLEOTIDE SEQUENCE [LARGE SCALE GENOMIC DNA]</scope>
    <source>
        <strain evidence="2 3">DSM 29988</strain>
    </source>
</reference>
<gene>
    <name evidence="2" type="ORF">ACFQJC_02890</name>
</gene>
<proteinExistence type="predicted"/>
<organism evidence="2 3">
    <name type="scientific">Haloferax namakaokahaiae</name>
    <dbReference type="NCBI Taxonomy" id="1748331"/>
    <lineage>
        <taxon>Archaea</taxon>
        <taxon>Methanobacteriati</taxon>
        <taxon>Methanobacteriota</taxon>
        <taxon>Stenosarchaea group</taxon>
        <taxon>Halobacteria</taxon>
        <taxon>Halobacteriales</taxon>
        <taxon>Haloferacaceae</taxon>
        <taxon>Haloferax</taxon>
    </lineage>
</organism>
<evidence type="ECO:0000313" key="2">
    <source>
        <dbReference type="EMBL" id="MFC7202445.1"/>
    </source>
</evidence>
<feature type="transmembrane region" description="Helical" evidence="1">
    <location>
        <begin position="96"/>
        <end position="114"/>
    </location>
</feature>
<evidence type="ECO:0000256" key="1">
    <source>
        <dbReference type="SAM" id="Phobius"/>
    </source>
</evidence>
<dbReference type="Pfam" id="PF25937">
    <property type="entry name" value="DUF7980"/>
    <property type="match status" value="1"/>
</dbReference>
<dbReference type="EMBL" id="JBHTAA010000001">
    <property type="protein sequence ID" value="MFC7202445.1"/>
    <property type="molecule type" value="Genomic_DNA"/>
</dbReference>
<dbReference type="Proteomes" id="UP001596481">
    <property type="component" value="Unassembled WGS sequence"/>
</dbReference>
<dbReference type="InterPro" id="IPR058286">
    <property type="entry name" value="DUF7980"/>
</dbReference>
<sequence length="127" mass="13920">MERKRATGGIVAFIGFILSPLSWWNDLVVNLPLAYVFGVLVAFFVPTWFLPGIIVGYWLTNVIGFIMLHKGALVAATGEDPETTPRALARDVGISIGYTALVVVLVWYGVLVVPEEMLRAIQDMVSP</sequence>
<dbReference type="RefSeq" id="WP_390221743.1">
    <property type="nucleotide sequence ID" value="NZ_JBHTAA010000001.1"/>
</dbReference>
<dbReference type="AlphaFoldDB" id="A0ABD5ZBG0"/>
<keyword evidence="1" id="KW-0472">Membrane</keyword>
<feature type="transmembrane region" description="Helical" evidence="1">
    <location>
        <begin position="7"/>
        <end position="25"/>
    </location>
</feature>
<comment type="caution">
    <text evidence="2">The sequence shown here is derived from an EMBL/GenBank/DDBJ whole genome shotgun (WGS) entry which is preliminary data.</text>
</comment>
<accession>A0ABD5ZBG0</accession>